<dbReference type="Proteomes" id="UP001314205">
    <property type="component" value="Unassembled WGS sequence"/>
</dbReference>
<evidence type="ECO:0000313" key="1">
    <source>
        <dbReference type="EMBL" id="CAK1595283.1"/>
    </source>
</evidence>
<dbReference type="InterPro" id="IPR050951">
    <property type="entry name" value="Retrovirus_Pol_polyprotein"/>
</dbReference>
<dbReference type="InterPro" id="IPR021109">
    <property type="entry name" value="Peptidase_aspartic_dom_sf"/>
</dbReference>
<reference evidence="1 2" key="1">
    <citation type="submission" date="2023-11" db="EMBL/GenBank/DDBJ databases">
        <authorList>
            <person name="Hedman E."/>
            <person name="Englund M."/>
            <person name="Stromberg M."/>
            <person name="Nyberg Akerstrom W."/>
            <person name="Nylinder S."/>
            <person name="Jareborg N."/>
            <person name="Kallberg Y."/>
            <person name="Kronander E."/>
        </authorList>
    </citation>
    <scope>NUCLEOTIDE SEQUENCE [LARGE SCALE GENOMIC DNA]</scope>
</reference>
<dbReference type="EMBL" id="CAVLGL010000092">
    <property type="protein sequence ID" value="CAK1595283.1"/>
    <property type="molecule type" value="Genomic_DNA"/>
</dbReference>
<comment type="caution">
    <text evidence="1">The sequence shown here is derived from an EMBL/GenBank/DDBJ whole genome shotgun (WGS) entry which is preliminary data.</text>
</comment>
<protein>
    <submittedName>
        <fullName evidence="1">Uncharacterized protein</fullName>
    </submittedName>
</protein>
<dbReference type="SUPFAM" id="SSF50630">
    <property type="entry name" value="Acid proteases"/>
    <property type="match status" value="1"/>
</dbReference>
<dbReference type="AlphaFoldDB" id="A0AAV1LIR3"/>
<gene>
    <name evidence="1" type="ORF">PARMNEM_LOCUS14785</name>
</gene>
<dbReference type="Gene3D" id="2.40.70.10">
    <property type="entry name" value="Acid Proteases"/>
    <property type="match status" value="1"/>
</dbReference>
<organism evidence="1 2">
    <name type="scientific">Parnassius mnemosyne</name>
    <name type="common">clouded apollo</name>
    <dbReference type="NCBI Taxonomy" id="213953"/>
    <lineage>
        <taxon>Eukaryota</taxon>
        <taxon>Metazoa</taxon>
        <taxon>Ecdysozoa</taxon>
        <taxon>Arthropoda</taxon>
        <taxon>Hexapoda</taxon>
        <taxon>Insecta</taxon>
        <taxon>Pterygota</taxon>
        <taxon>Neoptera</taxon>
        <taxon>Endopterygota</taxon>
        <taxon>Lepidoptera</taxon>
        <taxon>Glossata</taxon>
        <taxon>Ditrysia</taxon>
        <taxon>Papilionoidea</taxon>
        <taxon>Papilionidae</taxon>
        <taxon>Parnassiinae</taxon>
        <taxon>Parnassini</taxon>
        <taxon>Parnassius</taxon>
        <taxon>Driopa</taxon>
    </lineage>
</organism>
<keyword evidence="2" id="KW-1185">Reference proteome</keyword>
<evidence type="ECO:0000313" key="2">
    <source>
        <dbReference type="Proteomes" id="UP001314205"/>
    </source>
</evidence>
<sequence length="421" mass="46525">MSVGKIGEFDLRNGAWSSYVERLEMYFLVNQIKAELKLPTLIAVIGDEAYELLANLASPKKPSELSYGDVVELLRQHLQPTPSVHAERYRFRQRRQASNENIASYVADLKKLARHCKFKEALNENLRDQFVCGLRSDVIRQRLFAEDELLPYTSVVKIATSLVAAERDAAAVEGATTTGKDTRIQELTTVHALTRGGAWQRGERMRRGGGAGERIVGAAARSGAGVARGTVRTRSNARTNFAGDPGAGGHQFNCGGCGATDHEYSNCRFRVYICSMCRRPGHLRRVYPDAAGKTRIKQTAAPLHYGGADGAVENEEVPEADFHHLCLNDYQPVSLPVIINNKTIKMEVDTGAAVSCINRQTYEKYFNHHPIKNSKIVLNCYDGSRINPLGIIKPVVRLAGRTKRLELFVIEGGTTSLLGRQ</sequence>
<proteinExistence type="predicted"/>
<dbReference type="PANTHER" id="PTHR37984:SF13">
    <property type="entry name" value="RIBONUCLEASE H"/>
    <property type="match status" value="1"/>
</dbReference>
<accession>A0AAV1LIR3</accession>
<name>A0AAV1LIR3_9NEOP</name>
<dbReference type="PANTHER" id="PTHR37984">
    <property type="entry name" value="PROTEIN CBG26694"/>
    <property type="match status" value="1"/>
</dbReference>